<dbReference type="SMART" id="SM00060">
    <property type="entry name" value="FN3"/>
    <property type="match status" value="4"/>
</dbReference>
<reference evidence="8 9" key="1">
    <citation type="submission" date="2018-04" db="EMBL/GenBank/DDBJ databases">
        <title>The genome of golden apple snail Pomacea canaliculata provides insight into stress tolerance and invasive adaptation.</title>
        <authorList>
            <person name="Liu C."/>
            <person name="Liu B."/>
            <person name="Ren Y."/>
            <person name="Zhang Y."/>
            <person name="Wang H."/>
            <person name="Li S."/>
            <person name="Jiang F."/>
            <person name="Yin L."/>
            <person name="Zhang G."/>
            <person name="Qian W."/>
            <person name="Fan W."/>
        </authorList>
    </citation>
    <scope>NUCLEOTIDE SEQUENCE [LARGE SCALE GENOMIC DNA]</scope>
    <source>
        <strain evidence="8">SZHN2017</strain>
        <tissue evidence="8">Muscle</tissue>
    </source>
</reference>
<dbReference type="SMART" id="SM00408">
    <property type="entry name" value="IGc2"/>
    <property type="match status" value="3"/>
</dbReference>
<proteinExistence type="predicted"/>
<dbReference type="SUPFAM" id="SSF49265">
    <property type="entry name" value="Fibronectin type III"/>
    <property type="match status" value="2"/>
</dbReference>
<keyword evidence="1" id="KW-0677">Repeat</keyword>
<dbReference type="InterPro" id="IPR013098">
    <property type="entry name" value="Ig_I-set"/>
</dbReference>
<comment type="caution">
    <text evidence="8">The sequence shown here is derived from an EMBL/GenBank/DDBJ whole genome shotgun (WGS) entry which is preliminary data.</text>
</comment>
<feature type="compositionally biased region" description="Polar residues" evidence="4">
    <location>
        <begin position="942"/>
        <end position="957"/>
    </location>
</feature>
<dbReference type="SUPFAM" id="SSF48726">
    <property type="entry name" value="Immunoglobulin"/>
    <property type="match status" value="3"/>
</dbReference>
<feature type="domain" description="Ig-like" evidence="6">
    <location>
        <begin position="38"/>
        <end position="124"/>
    </location>
</feature>
<evidence type="ECO:0000256" key="4">
    <source>
        <dbReference type="SAM" id="MobiDB-lite"/>
    </source>
</evidence>
<feature type="domain" description="Fibronectin type-III" evidence="7">
    <location>
        <begin position="421"/>
        <end position="520"/>
    </location>
</feature>
<keyword evidence="5" id="KW-0812">Transmembrane</keyword>
<evidence type="ECO:0000313" key="8">
    <source>
        <dbReference type="EMBL" id="PVD36315.1"/>
    </source>
</evidence>
<feature type="domain" description="Fibronectin type-III" evidence="7">
    <location>
        <begin position="564"/>
        <end position="670"/>
    </location>
</feature>
<dbReference type="Pfam" id="PF07679">
    <property type="entry name" value="I-set"/>
    <property type="match status" value="1"/>
</dbReference>
<evidence type="ECO:0000256" key="2">
    <source>
        <dbReference type="ARBA" id="ARBA00023157"/>
    </source>
</evidence>
<dbReference type="InterPro" id="IPR003961">
    <property type="entry name" value="FN3_dom"/>
</dbReference>
<dbReference type="EMBL" id="PZQS01000002">
    <property type="protein sequence ID" value="PVD36315.1"/>
    <property type="molecule type" value="Genomic_DNA"/>
</dbReference>
<dbReference type="Proteomes" id="UP000245119">
    <property type="component" value="Linkage Group LG2"/>
</dbReference>
<dbReference type="PROSITE" id="PS50835">
    <property type="entry name" value="IG_LIKE"/>
    <property type="match status" value="3"/>
</dbReference>
<dbReference type="FunFam" id="2.60.40.10:FF:000032">
    <property type="entry name" value="palladin isoform X1"/>
    <property type="match status" value="1"/>
</dbReference>
<dbReference type="AlphaFoldDB" id="A0A2T7PSC0"/>
<feature type="domain" description="Ig-like" evidence="6">
    <location>
        <begin position="140"/>
        <end position="214"/>
    </location>
</feature>
<keyword evidence="3" id="KW-0393">Immunoglobulin domain</keyword>
<name>A0A2T7PSC0_POMCA</name>
<feature type="compositionally biased region" description="Low complexity" evidence="4">
    <location>
        <begin position="888"/>
        <end position="898"/>
    </location>
</feature>
<evidence type="ECO:0000313" key="9">
    <source>
        <dbReference type="Proteomes" id="UP000245119"/>
    </source>
</evidence>
<dbReference type="SMART" id="SM00409">
    <property type="entry name" value="IG"/>
    <property type="match status" value="3"/>
</dbReference>
<feature type="transmembrane region" description="Helical" evidence="5">
    <location>
        <begin position="793"/>
        <end position="813"/>
    </location>
</feature>
<feature type="compositionally biased region" description="Basic and acidic residues" evidence="4">
    <location>
        <begin position="908"/>
        <end position="918"/>
    </location>
</feature>
<dbReference type="InterPro" id="IPR007110">
    <property type="entry name" value="Ig-like_dom"/>
</dbReference>
<keyword evidence="2" id="KW-1015">Disulfide bond</keyword>
<dbReference type="CDD" id="cd00063">
    <property type="entry name" value="FN3"/>
    <property type="match status" value="4"/>
</dbReference>
<dbReference type="InterPro" id="IPR036116">
    <property type="entry name" value="FN3_sf"/>
</dbReference>
<dbReference type="Pfam" id="PF13927">
    <property type="entry name" value="Ig_3"/>
    <property type="match status" value="1"/>
</dbReference>
<evidence type="ECO:0000256" key="5">
    <source>
        <dbReference type="SAM" id="Phobius"/>
    </source>
</evidence>
<sequence length="957" mass="105860">MKDGNLVSDEGLYECFVTNSVGTVLAQLVKVVVASVAKTFIREPQDQVVPVGGLGYFQCYIDATPSDMLVVWHKDGNILEQTAVLQIHNVIPSDAGHYRCQVTNKAFFDFVTDEDYEPPQWRISREGVLTVTEETTSHSPIFLAKPQNITEVAHGHPAILECVIGGSSVRWKRNLRPSQDLWETIWPSANFTVLPGGSLQIHRVSTADQGIYTCFDVDGKVSASGELRILEEPVIQEGFQSRGYPLASMIRLDCVVSGQPKPKVRWLRNGTDVVEKSFRVEFLGDALVIYHSNVKDSGYYQCLAENKAGWALTTARIAVRVVNDAPPAPFNVTGEATLDTSITLSWDIEKPAGQLIGFTIHHQRSDGVGGEEVQVVVGNYRKTTLYELEPDTEYNIFVRAYNNFGASLNSPSVSVRTHINAHPSPMLSAAGSTSILVTWSDFHARYRKLFLIEKYRIYYGPTDSEHKQHQDVSGELDQYILKDLDENREYRIRMTAVFKEGVPRLSETNWHWQNFRTGKSPSNDIKTIENTGGSGTGLNNSVTNAVSAPVSSNFTTPLTMVIAAPVNLYAFPLKPDAITLQWDYPSKSHSGDSMLSPITHFGVRCQAIDSTMASLCSDTSKAVLYKTSHSNTVVLEDLQPFTLYNISVSAYNGDQQGPYSRPIYVQTKEDVPSKPENLHAKIVAEGEVQLFWQSPIFPNGQIQGHYIIYSNNNNNYFLDANNDGKYRKIQYSSWTHIYQQGNSTWAHVSNLTQQIYFFQVKACTAAGTGAPSTLLMVNMADSMPQRLLSDQHLGILGGSAIGLTSILITVVVISCRQRQLRRQLERQAALTQRASPSDHTQRPLALLGFQQMPTVARTEELENLLPLAAVTQATDTSALTAIITGSDCDSGDSGCSSGHPNTFDDLDNDSKRPHRPPDQEPTDGDVITVSSSEEFVHRAPETSHTQYTLSGLSETLC</sequence>
<organism evidence="8 9">
    <name type="scientific">Pomacea canaliculata</name>
    <name type="common">Golden apple snail</name>
    <dbReference type="NCBI Taxonomy" id="400727"/>
    <lineage>
        <taxon>Eukaryota</taxon>
        <taxon>Metazoa</taxon>
        <taxon>Spiralia</taxon>
        <taxon>Lophotrochozoa</taxon>
        <taxon>Mollusca</taxon>
        <taxon>Gastropoda</taxon>
        <taxon>Caenogastropoda</taxon>
        <taxon>Architaenioglossa</taxon>
        <taxon>Ampullarioidea</taxon>
        <taxon>Ampullariidae</taxon>
        <taxon>Pomacea</taxon>
    </lineage>
</organism>
<keyword evidence="5" id="KW-0472">Membrane</keyword>
<dbReference type="Gene3D" id="2.60.40.10">
    <property type="entry name" value="Immunoglobulins"/>
    <property type="match status" value="7"/>
</dbReference>
<dbReference type="GO" id="GO:0098609">
    <property type="term" value="P:cell-cell adhesion"/>
    <property type="evidence" value="ECO:0007669"/>
    <property type="project" value="TreeGrafter"/>
</dbReference>
<protein>
    <submittedName>
        <fullName evidence="8">Uncharacterized protein</fullName>
    </submittedName>
</protein>
<dbReference type="InterPro" id="IPR013783">
    <property type="entry name" value="Ig-like_fold"/>
</dbReference>
<dbReference type="CDD" id="cd00096">
    <property type="entry name" value="Ig"/>
    <property type="match status" value="1"/>
</dbReference>
<evidence type="ECO:0000259" key="7">
    <source>
        <dbReference type="PROSITE" id="PS50853"/>
    </source>
</evidence>
<keyword evidence="5" id="KW-1133">Transmembrane helix</keyword>
<evidence type="ECO:0000256" key="1">
    <source>
        <dbReference type="ARBA" id="ARBA00022737"/>
    </source>
</evidence>
<dbReference type="InterPro" id="IPR003598">
    <property type="entry name" value="Ig_sub2"/>
</dbReference>
<evidence type="ECO:0000256" key="3">
    <source>
        <dbReference type="ARBA" id="ARBA00023319"/>
    </source>
</evidence>
<accession>A0A2T7PSC0</accession>
<gene>
    <name evidence="8" type="ORF">C0Q70_03294</name>
</gene>
<evidence type="ECO:0000259" key="6">
    <source>
        <dbReference type="PROSITE" id="PS50835"/>
    </source>
</evidence>
<feature type="domain" description="Fibronectin type-III" evidence="7">
    <location>
        <begin position="674"/>
        <end position="782"/>
    </location>
</feature>
<dbReference type="PANTHER" id="PTHR44170:SF54">
    <property type="entry name" value="FI24025P1"/>
    <property type="match status" value="1"/>
</dbReference>
<dbReference type="STRING" id="400727.A0A2T7PSC0"/>
<dbReference type="PROSITE" id="PS50853">
    <property type="entry name" value="FN3"/>
    <property type="match status" value="4"/>
</dbReference>
<dbReference type="PANTHER" id="PTHR44170">
    <property type="entry name" value="PROTEIN SIDEKICK"/>
    <property type="match status" value="1"/>
</dbReference>
<keyword evidence="9" id="KW-1185">Reference proteome</keyword>
<dbReference type="Pfam" id="PF00041">
    <property type="entry name" value="fn3"/>
    <property type="match status" value="4"/>
</dbReference>
<feature type="domain" description="Fibronectin type-III" evidence="7">
    <location>
        <begin position="326"/>
        <end position="420"/>
    </location>
</feature>
<feature type="region of interest" description="Disordered" evidence="4">
    <location>
        <begin position="888"/>
        <end position="957"/>
    </location>
</feature>
<dbReference type="InterPro" id="IPR003599">
    <property type="entry name" value="Ig_sub"/>
</dbReference>
<dbReference type="OrthoDB" id="6152037at2759"/>
<dbReference type="InterPro" id="IPR036179">
    <property type="entry name" value="Ig-like_dom_sf"/>
</dbReference>
<feature type="domain" description="Ig-like" evidence="6">
    <location>
        <begin position="233"/>
        <end position="318"/>
    </location>
</feature>